<dbReference type="PANTHER" id="PTHR43884:SF12">
    <property type="entry name" value="ISOVALERYL-COA DEHYDROGENASE, MITOCHONDRIAL-RELATED"/>
    <property type="match status" value="1"/>
</dbReference>
<dbReference type="InterPro" id="IPR013786">
    <property type="entry name" value="AcylCoA_DH/ox_N"/>
</dbReference>
<protein>
    <submittedName>
        <fullName evidence="10">Acyl-CoA dehydrogenase</fullName>
    </submittedName>
</protein>
<dbReference type="GO" id="GO:0003995">
    <property type="term" value="F:acyl-CoA dehydrogenase activity"/>
    <property type="evidence" value="ECO:0007669"/>
    <property type="project" value="InterPro"/>
</dbReference>
<dbReference type="InterPro" id="IPR037069">
    <property type="entry name" value="AcylCoA_DH/ox_N_sf"/>
</dbReference>
<dbReference type="Proteomes" id="UP000657075">
    <property type="component" value="Unassembled WGS sequence"/>
</dbReference>
<evidence type="ECO:0000256" key="3">
    <source>
        <dbReference type="ARBA" id="ARBA00022630"/>
    </source>
</evidence>
<evidence type="ECO:0000313" key="10">
    <source>
        <dbReference type="EMBL" id="GGI82216.1"/>
    </source>
</evidence>
<dbReference type="Gene3D" id="1.10.540.10">
    <property type="entry name" value="Acyl-CoA dehydrogenase/oxidase, N-terminal domain"/>
    <property type="match status" value="1"/>
</dbReference>
<dbReference type="PIRSF" id="PIRSF016578">
    <property type="entry name" value="HsaA"/>
    <property type="match status" value="1"/>
</dbReference>
<dbReference type="PANTHER" id="PTHR43884">
    <property type="entry name" value="ACYL-COA DEHYDROGENASE"/>
    <property type="match status" value="1"/>
</dbReference>
<dbReference type="Gene3D" id="2.40.110.10">
    <property type="entry name" value="Butyryl-CoA Dehydrogenase, subunit A, domain 2"/>
    <property type="match status" value="1"/>
</dbReference>
<comment type="cofactor">
    <cofactor evidence="1 6">
        <name>FAD</name>
        <dbReference type="ChEBI" id="CHEBI:57692"/>
    </cofactor>
</comment>
<dbReference type="InterPro" id="IPR009100">
    <property type="entry name" value="AcylCoA_DH/oxidase_NM_dom_sf"/>
</dbReference>
<keyword evidence="4 6" id="KW-0274">FAD</keyword>
<accession>A0A830E350</accession>
<evidence type="ECO:0000313" key="11">
    <source>
        <dbReference type="Proteomes" id="UP000657075"/>
    </source>
</evidence>
<evidence type="ECO:0000256" key="4">
    <source>
        <dbReference type="ARBA" id="ARBA00022827"/>
    </source>
</evidence>
<feature type="domain" description="Acyl-CoA dehydrogenase/oxidase N-terminal" evidence="9">
    <location>
        <begin position="12"/>
        <end position="124"/>
    </location>
</feature>
<comment type="caution">
    <text evidence="10">The sequence shown here is derived from an EMBL/GenBank/DDBJ whole genome shotgun (WGS) entry which is preliminary data.</text>
</comment>
<sequence length="392" mass="43937">MIKINMPDPLLTEEHQLIRGSVREFAERYIVPVARRMDLEDYYPRDLIKDLGKQGFLTPSAPPEYGGPGIDLRGSAVVVEELSRYSPTLGFITEIVNDNIVYALLRYGNNRQREEILPKVASGEWVASYALTEPCCGSDAAAIETRAEKRGGEWIINGRKIWITQGAYADIYLLFARTGPREARHRAITAFLVRRNDCVEVSRLEMMGMRGAGEAEIKFNDCVVSDDDVLGNVNEGFRIAMVTLDLARIGISAVALGLSQGVLDEALEWAKTRTAFGKPLIDWEWIQFQLADIKARLEIGRTVTYKAAWLYDNKDPSFVLYASIAKLYTAQMAVDIARDGVQILGGFGYSKESFSERAYRDAKVLEIAEGTNEIQKMVIHKILMRGLPEVEL</sequence>
<keyword evidence="3 6" id="KW-0285">Flavoprotein</keyword>
<evidence type="ECO:0000259" key="9">
    <source>
        <dbReference type="Pfam" id="PF02771"/>
    </source>
</evidence>
<dbReference type="InterPro" id="IPR006091">
    <property type="entry name" value="Acyl-CoA_Oxase/DH_mid-dom"/>
</dbReference>
<dbReference type="SUPFAM" id="SSF56645">
    <property type="entry name" value="Acyl-CoA dehydrogenase NM domain-like"/>
    <property type="match status" value="1"/>
</dbReference>
<dbReference type="AlphaFoldDB" id="A0A830E350"/>
<evidence type="ECO:0000259" key="8">
    <source>
        <dbReference type="Pfam" id="PF02770"/>
    </source>
</evidence>
<evidence type="ECO:0000256" key="5">
    <source>
        <dbReference type="ARBA" id="ARBA00023002"/>
    </source>
</evidence>
<evidence type="ECO:0000256" key="2">
    <source>
        <dbReference type="ARBA" id="ARBA00009347"/>
    </source>
</evidence>
<dbReference type="FunFam" id="1.10.540.10:FF:000002">
    <property type="entry name" value="Acyl-CoA dehydrogenase FadE19"/>
    <property type="match status" value="1"/>
</dbReference>
<dbReference type="EMBL" id="BMNM01000008">
    <property type="protein sequence ID" value="GGI82216.1"/>
    <property type="molecule type" value="Genomic_DNA"/>
</dbReference>
<evidence type="ECO:0000256" key="1">
    <source>
        <dbReference type="ARBA" id="ARBA00001974"/>
    </source>
</evidence>
<dbReference type="Pfam" id="PF00441">
    <property type="entry name" value="Acyl-CoA_dh_1"/>
    <property type="match status" value="1"/>
</dbReference>
<organism evidence="10 11">
    <name type="scientific">Vulcanisaeta souniana JCM 11219</name>
    <dbReference type="NCBI Taxonomy" id="1293586"/>
    <lineage>
        <taxon>Archaea</taxon>
        <taxon>Thermoproteota</taxon>
        <taxon>Thermoprotei</taxon>
        <taxon>Thermoproteales</taxon>
        <taxon>Thermoproteaceae</taxon>
        <taxon>Vulcanisaeta</taxon>
    </lineage>
</organism>
<name>A0A830E350_9CREN</name>
<feature type="domain" description="Acyl-CoA dehydrogenase/oxidase C-terminal" evidence="7">
    <location>
        <begin position="234"/>
        <end position="383"/>
    </location>
</feature>
<reference evidence="10" key="1">
    <citation type="journal article" date="2014" name="Int. J. Syst. Evol. Microbiol.">
        <title>Complete genome sequence of Corynebacterium casei LMG S-19264T (=DSM 44701T), isolated from a smear-ripened cheese.</title>
        <authorList>
            <consortium name="US DOE Joint Genome Institute (JGI-PGF)"/>
            <person name="Walter F."/>
            <person name="Albersmeier A."/>
            <person name="Kalinowski J."/>
            <person name="Ruckert C."/>
        </authorList>
    </citation>
    <scope>NUCLEOTIDE SEQUENCE</scope>
    <source>
        <strain evidence="10">JCM 11219</strain>
    </source>
</reference>
<evidence type="ECO:0000256" key="6">
    <source>
        <dbReference type="RuleBase" id="RU362125"/>
    </source>
</evidence>
<proteinExistence type="inferred from homology"/>
<dbReference type="InterPro" id="IPR009075">
    <property type="entry name" value="AcylCo_DH/oxidase_C"/>
</dbReference>
<comment type="similarity">
    <text evidence="2 6">Belongs to the acyl-CoA dehydrogenase family.</text>
</comment>
<keyword evidence="5 6" id="KW-0560">Oxidoreductase</keyword>
<dbReference type="FunFam" id="1.20.140.10:FF:000004">
    <property type="entry name" value="Acyl-CoA dehydrogenase FadE25"/>
    <property type="match status" value="1"/>
</dbReference>
<dbReference type="SUPFAM" id="SSF47203">
    <property type="entry name" value="Acyl-CoA dehydrogenase C-terminal domain-like"/>
    <property type="match status" value="1"/>
</dbReference>
<dbReference type="Gene3D" id="1.20.140.10">
    <property type="entry name" value="Butyryl-CoA Dehydrogenase, subunit A, domain 3"/>
    <property type="match status" value="1"/>
</dbReference>
<dbReference type="InterPro" id="IPR046373">
    <property type="entry name" value="Acyl-CoA_Oxase/DH_mid-dom_sf"/>
</dbReference>
<gene>
    <name evidence="10" type="ORF">GCM10007112_18730</name>
</gene>
<dbReference type="PROSITE" id="PS00073">
    <property type="entry name" value="ACYL_COA_DH_2"/>
    <property type="match status" value="1"/>
</dbReference>
<dbReference type="GO" id="GO:0050660">
    <property type="term" value="F:flavin adenine dinucleotide binding"/>
    <property type="evidence" value="ECO:0007669"/>
    <property type="project" value="InterPro"/>
</dbReference>
<dbReference type="Pfam" id="PF02770">
    <property type="entry name" value="Acyl-CoA_dh_M"/>
    <property type="match status" value="1"/>
</dbReference>
<reference evidence="10" key="2">
    <citation type="submission" date="2020-09" db="EMBL/GenBank/DDBJ databases">
        <authorList>
            <person name="Sun Q."/>
            <person name="Ohkuma M."/>
        </authorList>
    </citation>
    <scope>NUCLEOTIDE SEQUENCE</scope>
    <source>
        <strain evidence="10">JCM 11219</strain>
    </source>
</reference>
<dbReference type="InterPro" id="IPR006089">
    <property type="entry name" value="Acyl-CoA_DH_CS"/>
</dbReference>
<feature type="domain" description="Acyl-CoA oxidase/dehydrogenase middle" evidence="8">
    <location>
        <begin position="129"/>
        <end position="222"/>
    </location>
</feature>
<dbReference type="FunFam" id="2.40.110.10:FF:000002">
    <property type="entry name" value="Acyl-CoA dehydrogenase fadE12"/>
    <property type="match status" value="1"/>
</dbReference>
<evidence type="ECO:0000259" key="7">
    <source>
        <dbReference type="Pfam" id="PF00441"/>
    </source>
</evidence>
<dbReference type="Pfam" id="PF02771">
    <property type="entry name" value="Acyl-CoA_dh_N"/>
    <property type="match status" value="1"/>
</dbReference>
<dbReference type="InterPro" id="IPR036250">
    <property type="entry name" value="AcylCo_DH-like_C"/>
</dbReference>